<reference evidence="2" key="1">
    <citation type="journal article" date="2020" name="mSystems">
        <title>Genome- and Community-Level Interaction Insights into Carbon Utilization and Element Cycling Functions of Hydrothermarchaeota in Hydrothermal Sediment.</title>
        <authorList>
            <person name="Zhou Z."/>
            <person name="Liu Y."/>
            <person name="Xu W."/>
            <person name="Pan J."/>
            <person name="Luo Z.H."/>
            <person name="Li M."/>
        </authorList>
    </citation>
    <scope>NUCLEOTIDE SEQUENCE [LARGE SCALE GENOMIC DNA]</scope>
    <source>
        <strain evidence="2">SpSt-594</strain>
        <strain evidence="1">SpSt-655</strain>
    </source>
</reference>
<gene>
    <name evidence="2" type="ORF">ENT60_01080</name>
    <name evidence="1" type="ORF">ENU28_03820</name>
</gene>
<protein>
    <submittedName>
        <fullName evidence="2">DUF366 family protein</fullName>
    </submittedName>
</protein>
<dbReference type="Pfam" id="PF04017">
    <property type="entry name" value="DUF366"/>
    <property type="match status" value="1"/>
</dbReference>
<dbReference type="EMBL" id="DTBX01000134">
    <property type="protein sequence ID" value="HGQ55576.1"/>
    <property type="molecule type" value="Genomic_DNA"/>
</dbReference>
<evidence type="ECO:0000313" key="2">
    <source>
        <dbReference type="EMBL" id="HGU47144.1"/>
    </source>
</evidence>
<comment type="caution">
    <text evidence="2">The sequence shown here is derived from an EMBL/GenBank/DDBJ whole genome shotgun (WGS) entry which is preliminary data.</text>
</comment>
<dbReference type="EMBL" id="DSZH01000050">
    <property type="protein sequence ID" value="HGU47144.1"/>
    <property type="molecule type" value="Genomic_DNA"/>
</dbReference>
<dbReference type="SUPFAM" id="SSF55681">
    <property type="entry name" value="Class II aaRS and biotin synthetases"/>
    <property type="match status" value="1"/>
</dbReference>
<dbReference type="AlphaFoldDB" id="A0A7C4S109"/>
<accession>A0A7C4S109</accession>
<dbReference type="Gene3D" id="3.30.930.10">
    <property type="entry name" value="Bira Bifunctional Protein, Domain 2"/>
    <property type="match status" value="1"/>
</dbReference>
<dbReference type="InterPro" id="IPR045864">
    <property type="entry name" value="aa-tRNA-synth_II/BPL/LPL"/>
</dbReference>
<sequence length="184" mass="21145">MKTRFIKEELTFTGEQLRSLFAYDTYNILGDSIVAFIGACDISLKEAVDLESQKVRRYSYVPKMLHFLAEHFEVDVEKAILRSYLLLDIVKDTLNEKLNANQIKRVGNELYDGENRVAISMATSSPVSSLVYVGIHITPPTEIPAKGLEDYQIDVTEFGNLVLERYAKDSERINQMRCRTRWVE</sequence>
<proteinExistence type="predicted"/>
<dbReference type="InterPro" id="IPR007162">
    <property type="entry name" value="DUF366"/>
</dbReference>
<name>A0A7C4S109_UNCW3</name>
<organism evidence="2">
    <name type="scientific">candidate division WOR-3 bacterium</name>
    <dbReference type="NCBI Taxonomy" id="2052148"/>
    <lineage>
        <taxon>Bacteria</taxon>
        <taxon>Bacteria division WOR-3</taxon>
    </lineage>
</organism>
<evidence type="ECO:0000313" key="1">
    <source>
        <dbReference type="EMBL" id="HGQ55576.1"/>
    </source>
</evidence>